<accession>A0A0N0NNK8</accession>
<dbReference type="RefSeq" id="XP_018001611.1">
    <property type="nucleotide sequence ID" value="XM_018149863.1"/>
</dbReference>
<reference evidence="8 9" key="1">
    <citation type="submission" date="2015-06" db="EMBL/GenBank/DDBJ databases">
        <title>Draft genome of the ant-associated black yeast Phialophora attae CBS 131958.</title>
        <authorList>
            <person name="Moreno L.F."/>
            <person name="Stielow B.J."/>
            <person name="de Hoog S."/>
            <person name="Vicente V.A."/>
            <person name="Weiss V.A."/>
            <person name="de Vries M."/>
            <person name="Cruz L.M."/>
            <person name="Souza E.M."/>
        </authorList>
    </citation>
    <scope>NUCLEOTIDE SEQUENCE [LARGE SCALE GENOMIC DNA]</scope>
    <source>
        <strain evidence="8 9">CBS 131958</strain>
    </source>
</reference>
<comment type="subcellular location">
    <subcellularLocation>
        <location evidence="1">Membrane</location>
        <topology evidence="1">Multi-pass membrane protein</topology>
    </subcellularLocation>
</comment>
<comment type="similarity">
    <text evidence="5">Belongs to the FNT transporter (TC 1.A.16) family.</text>
</comment>
<organism evidence="8 9">
    <name type="scientific">Cyphellophora attinorum</name>
    <dbReference type="NCBI Taxonomy" id="1664694"/>
    <lineage>
        <taxon>Eukaryota</taxon>
        <taxon>Fungi</taxon>
        <taxon>Dikarya</taxon>
        <taxon>Ascomycota</taxon>
        <taxon>Pezizomycotina</taxon>
        <taxon>Eurotiomycetes</taxon>
        <taxon>Chaetothyriomycetidae</taxon>
        <taxon>Chaetothyriales</taxon>
        <taxon>Cyphellophoraceae</taxon>
        <taxon>Cyphellophora</taxon>
    </lineage>
</organism>
<evidence type="ECO:0000256" key="2">
    <source>
        <dbReference type="ARBA" id="ARBA00022692"/>
    </source>
</evidence>
<evidence type="ECO:0000256" key="5">
    <source>
        <dbReference type="ARBA" id="ARBA00049660"/>
    </source>
</evidence>
<evidence type="ECO:0000256" key="7">
    <source>
        <dbReference type="SAM" id="Phobius"/>
    </source>
</evidence>
<name>A0A0N0NNK8_9EURO</name>
<dbReference type="PANTHER" id="PTHR30520:SF6">
    <property type="entry name" value="FORMATE_NITRATE FAMILY TRANSPORTER (EUROFUNG)"/>
    <property type="match status" value="1"/>
</dbReference>
<evidence type="ECO:0000256" key="4">
    <source>
        <dbReference type="ARBA" id="ARBA00023136"/>
    </source>
</evidence>
<dbReference type="InterPro" id="IPR000292">
    <property type="entry name" value="For/NO2_transpt"/>
</dbReference>
<gene>
    <name evidence="8" type="ORF">AB675_9339</name>
</gene>
<evidence type="ECO:0000313" key="8">
    <source>
        <dbReference type="EMBL" id="KPI41648.1"/>
    </source>
</evidence>
<dbReference type="AlphaFoldDB" id="A0A0N0NNK8"/>
<dbReference type="STRING" id="1664694.A0A0N0NNK8"/>
<dbReference type="PANTHER" id="PTHR30520">
    <property type="entry name" value="FORMATE TRANSPORTER-RELATED"/>
    <property type="match status" value="1"/>
</dbReference>
<dbReference type="GeneID" id="28741743"/>
<feature type="region of interest" description="Disordered" evidence="6">
    <location>
        <begin position="292"/>
        <end position="338"/>
    </location>
</feature>
<dbReference type="GO" id="GO:0005886">
    <property type="term" value="C:plasma membrane"/>
    <property type="evidence" value="ECO:0007669"/>
    <property type="project" value="TreeGrafter"/>
</dbReference>
<feature type="compositionally biased region" description="Basic and acidic residues" evidence="6">
    <location>
        <begin position="309"/>
        <end position="319"/>
    </location>
</feature>
<feature type="region of interest" description="Disordered" evidence="6">
    <location>
        <begin position="154"/>
        <end position="177"/>
    </location>
</feature>
<dbReference type="VEuPathDB" id="FungiDB:AB675_9339"/>
<evidence type="ECO:0000256" key="1">
    <source>
        <dbReference type="ARBA" id="ARBA00004141"/>
    </source>
</evidence>
<dbReference type="OrthoDB" id="4829at2759"/>
<keyword evidence="3 7" id="KW-1133">Transmembrane helix</keyword>
<dbReference type="Pfam" id="PF01226">
    <property type="entry name" value="Form_Nir_trans"/>
    <property type="match status" value="2"/>
</dbReference>
<dbReference type="Gene3D" id="1.20.1080.10">
    <property type="entry name" value="Glycerol uptake facilitator protein"/>
    <property type="match status" value="2"/>
</dbReference>
<dbReference type="InterPro" id="IPR023271">
    <property type="entry name" value="Aquaporin-like"/>
</dbReference>
<dbReference type="GO" id="GO:0015707">
    <property type="term" value="P:nitrite transport"/>
    <property type="evidence" value="ECO:0007669"/>
    <property type="project" value="TreeGrafter"/>
</dbReference>
<evidence type="ECO:0000256" key="3">
    <source>
        <dbReference type="ARBA" id="ARBA00022989"/>
    </source>
</evidence>
<feature type="transmembrane region" description="Helical" evidence="7">
    <location>
        <begin position="32"/>
        <end position="53"/>
    </location>
</feature>
<feature type="transmembrane region" description="Helical" evidence="7">
    <location>
        <begin position="103"/>
        <end position="120"/>
    </location>
</feature>
<protein>
    <submittedName>
        <fullName evidence="8">Putative formate transporter</fullName>
    </submittedName>
</protein>
<keyword evidence="2 7" id="KW-0812">Transmembrane</keyword>
<feature type="transmembrane region" description="Helical" evidence="7">
    <location>
        <begin position="215"/>
        <end position="237"/>
    </location>
</feature>
<dbReference type="EMBL" id="LFJN01000009">
    <property type="protein sequence ID" value="KPI41648.1"/>
    <property type="molecule type" value="Genomic_DNA"/>
</dbReference>
<feature type="transmembrane region" description="Helical" evidence="7">
    <location>
        <begin position="74"/>
        <end position="97"/>
    </location>
</feature>
<evidence type="ECO:0000256" key="6">
    <source>
        <dbReference type="SAM" id="MobiDB-lite"/>
    </source>
</evidence>
<keyword evidence="9" id="KW-1185">Reference proteome</keyword>
<comment type="caution">
    <text evidence="8">The sequence shown here is derived from an EMBL/GenBank/DDBJ whole genome shotgun (WGS) entry which is preliminary data.</text>
</comment>
<keyword evidence="4 7" id="KW-0472">Membrane</keyword>
<proteinExistence type="inferred from homology"/>
<dbReference type="GO" id="GO:0015513">
    <property type="term" value="F:high-affinity secondary active nitrite transmembrane transporter activity"/>
    <property type="evidence" value="ECO:0007669"/>
    <property type="project" value="TreeGrafter"/>
</dbReference>
<evidence type="ECO:0000313" key="9">
    <source>
        <dbReference type="Proteomes" id="UP000038010"/>
    </source>
</evidence>
<sequence length="338" mass="36160">MSLSFDAYSPAEVTRMVGEQGAKRGHMHPLKIFLSGVSAGCLLMFAPASAATMTTSTWLSQNAPGPQRILGALVFPYGITMVTLTGVDLCTASFILLHWFLTFWGNLAGSLFCTLVIMGCKHSPQIHCIPILSSTPSSDPPPLSHIAMPMTDQNQTAASGSATPGAPPHHLHHRAPSHPNLDPDLPARHRLQLARLPGCFFAIQGRDLTAKVVGLYWPIFAFVANMFFIPMAIFIGHPQITVGMYIYKGIIPAGLGNIVGGGIFCGMFYYGMYVWREPDGLFGVPLKKELGPEVGPNFEAGTGTVGEKGMAEKEKEKAEGSSTGVGTDSESEKGRKGL</sequence>
<feature type="transmembrane region" description="Helical" evidence="7">
    <location>
        <begin position="249"/>
        <end position="270"/>
    </location>
</feature>
<dbReference type="Proteomes" id="UP000038010">
    <property type="component" value="Unassembled WGS sequence"/>
</dbReference>